<dbReference type="RefSeq" id="XP_007836138.1">
    <property type="nucleotide sequence ID" value="XM_007837947.1"/>
</dbReference>
<keyword evidence="3" id="KW-1185">Reference proteome</keyword>
<dbReference type="AlphaFoldDB" id="W3X044"/>
<proteinExistence type="predicted"/>
<protein>
    <submittedName>
        <fullName evidence="2">Uncharacterized protein</fullName>
    </submittedName>
</protein>
<dbReference type="HOGENOM" id="CLU_436859_0_0_1"/>
<feature type="region of interest" description="Disordered" evidence="1">
    <location>
        <begin position="450"/>
        <end position="538"/>
    </location>
</feature>
<dbReference type="EMBL" id="KI912114">
    <property type="protein sequence ID" value="ETS79513.1"/>
    <property type="molecule type" value="Genomic_DNA"/>
</dbReference>
<evidence type="ECO:0000313" key="3">
    <source>
        <dbReference type="Proteomes" id="UP000030651"/>
    </source>
</evidence>
<evidence type="ECO:0000256" key="1">
    <source>
        <dbReference type="SAM" id="MobiDB-lite"/>
    </source>
</evidence>
<feature type="compositionally biased region" description="Basic residues" evidence="1">
    <location>
        <begin position="487"/>
        <end position="496"/>
    </location>
</feature>
<dbReference type="InParanoid" id="W3X044"/>
<accession>W3X044</accession>
<dbReference type="GeneID" id="19274379"/>
<dbReference type="Proteomes" id="UP000030651">
    <property type="component" value="Unassembled WGS sequence"/>
</dbReference>
<reference evidence="3" key="1">
    <citation type="journal article" date="2015" name="BMC Genomics">
        <title>Genomic and transcriptomic analysis of the endophytic fungus Pestalotiopsis fici reveals its lifestyle and high potential for synthesis of natural products.</title>
        <authorList>
            <person name="Wang X."/>
            <person name="Zhang X."/>
            <person name="Liu L."/>
            <person name="Xiang M."/>
            <person name="Wang W."/>
            <person name="Sun X."/>
            <person name="Che Y."/>
            <person name="Guo L."/>
            <person name="Liu G."/>
            <person name="Guo L."/>
            <person name="Wang C."/>
            <person name="Yin W.B."/>
            <person name="Stadler M."/>
            <person name="Zhang X."/>
            <person name="Liu X."/>
        </authorList>
    </citation>
    <scope>NUCLEOTIDE SEQUENCE [LARGE SCALE GENOMIC DNA]</scope>
    <source>
        <strain evidence="3">W106-1 / CGMCC3.15140</strain>
    </source>
</reference>
<dbReference type="KEGG" id="pfy:PFICI_09366"/>
<feature type="region of interest" description="Disordered" evidence="1">
    <location>
        <begin position="96"/>
        <end position="128"/>
    </location>
</feature>
<name>W3X044_PESFW</name>
<evidence type="ECO:0000313" key="2">
    <source>
        <dbReference type="EMBL" id="ETS79513.1"/>
    </source>
</evidence>
<organism evidence="2 3">
    <name type="scientific">Pestalotiopsis fici (strain W106-1 / CGMCC3.15140)</name>
    <dbReference type="NCBI Taxonomy" id="1229662"/>
    <lineage>
        <taxon>Eukaryota</taxon>
        <taxon>Fungi</taxon>
        <taxon>Dikarya</taxon>
        <taxon>Ascomycota</taxon>
        <taxon>Pezizomycotina</taxon>
        <taxon>Sordariomycetes</taxon>
        <taxon>Xylariomycetidae</taxon>
        <taxon>Amphisphaeriales</taxon>
        <taxon>Sporocadaceae</taxon>
        <taxon>Pestalotiopsis</taxon>
    </lineage>
</organism>
<sequence>MTQRLIGSAVRELAESLIDDYENIEDMRHHSVAAKAKAEICKLREAGRPEEADWLTETLRCHRDIRNIPDRFEVTICPGNGRKETWSLVSVCDPLRQEDSPSQRPGANPFLEGPYAEGSPDPLSHQNENAMQFRPSTTDTVLPSMNENVTTSARMLGSAHEVDNYATENDLRHSGRGITGGQLRNEAKASAVAAGQTSPNIQQSIPVLPQIQRTPALIDVELDTFGHGIITFSKAREQKLWIGHNHSGKAFCLTCPCAVMVAPTGADFPCPMTEGTHHLIPRFFHLDPFTDNDALVHFRDVHKETFSDIGGMLRKYGSEIQTENIRLDMWAIAGHNMSIQLWQENFDEELREAKSKMLQQCQKADYLVHSKPRSIKRSKVPANNFVFSRPELHEEWIVYCPIPTCSEPNFVDDPLHDSTAIHHFQKHDMQLNDNQILNVFGLRVIPDLKSTNTHEPQHEPRSVNGLEPVPAVTQNGDQSVRPEAREVKKRPRRTCQRKAVPAAIQNGDQSARPQARQAERRSQRKRTYPPKARGNVEGKKYSPWIAGEQMIQYNGVKVERITCRRDLERGHGAINTQYEFHFAGCHKGEWVSISKLNELREIVESFDRGNGEKTPWLAKQKKVLGI</sequence>
<gene>
    <name evidence="2" type="ORF">PFICI_09366</name>
</gene>